<evidence type="ECO:0000313" key="2">
    <source>
        <dbReference type="EMBL" id="MQQ62904.1"/>
    </source>
</evidence>
<evidence type="ECO:0000313" key="5">
    <source>
        <dbReference type="Proteomes" id="UP000477834"/>
    </source>
</evidence>
<dbReference type="Proteomes" id="UP000477834">
    <property type="component" value="Unassembled WGS sequence"/>
</dbReference>
<reference evidence="3 4" key="1">
    <citation type="submission" date="2017-12" db="EMBL/GenBank/DDBJ databases">
        <title>Phylogenetic diversity of female urinary microbiome.</title>
        <authorList>
            <person name="Thomas-White K."/>
            <person name="Wolfe A.J."/>
        </authorList>
    </citation>
    <scope>NUCLEOTIDE SEQUENCE [LARGE SCALE GENOMIC DNA]</scope>
    <source>
        <strain evidence="3 4">UMB0079</strain>
    </source>
</reference>
<name>A0A2I1U0N1_STRMT</name>
<dbReference type="InterPro" id="IPR007793">
    <property type="entry name" value="DivIVA_fam"/>
</dbReference>
<dbReference type="EMBL" id="PKID01000001">
    <property type="protein sequence ID" value="PKZ99396.1"/>
    <property type="molecule type" value="Genomic_DNA"/>
</dbReference>
<dbReference type="EMBL" id="WIKE01000001">
    <property type="protein sequence ID" value="MQQ62904.1"/>
    <property type="molecule type" value="Genomic_DNA"/>
</dbReference>
<reference evidence="2 5" key="2">
    <citation type="submission" date="2019-10" db="EMBL/GenBank/DDBJ databases">
        <title>Streptococcus mitis of the oral and urogenital tracts.</title>
        <authorList>
            <person name="Price T."/>
            <person name="Mores C.R."/>
            <person name="Putonti C."/>
            <person name="Wolfe A.J."/>
        </authorList>
    </citation>
    <scope>NUCLEOTIDE SEQUENCE [LARGE SCALE GENOMIC DNA]</scope>
    <source>
        <strain evidence="2 5">SM05</strain>
    </source>
</reference>
<feature type="coiled-coil region" evidence="1">
    <location>
        <begin position="109"/>
        <end position="140"/>
    </location>
</feature>
<accession>A0A2I1U0N1</accession>
<comment type="caution">
    <text evidence="3">The sequence shown here is derived from an EMBL/GenBank/DDBJ whole genome shotgun (WGS) entry which is preliminary data.</text>
</comment>
<dbReference type="RefSeq" id="WP_101781376.1">
    <property type="nucleotide sequence ID" value="NZ_CAJJIF010000005.1"/>
</dbReference>
<evidence type="ECO:0008006" key="6">
    <source>
        <dbReference type="Google" id="ProtNLM"/>
    </source>
</evidence>
<gene>
    <name evidence="3" type="ORF">CYK19_00500</name>
    <name evidence="2" type="ORF">GEZ69_00285</name>
</gene>
<proteinExistence type="predicted"/>
<feature type="coiled-coil region" evidence="1">
    <location>
        <begin position="13"/>
        <end position="47"/>
    </location>
</feature>
<evidence type="ECO:0000256" key="1">
    <source>
        <dbReference type="SAM" id="Coils"/>
    </source>
</evidence>
<evidence type="ECO:0000313" key="3">
    <source>
        <dbReference type="EMBL" id="PKZ99396.1"/>
    </source>
</evidence>
<dbReference type="Proteomes" id="UP000234902">
    <property type="component" value="Unassembled WGS sequence"/>
</dbReference>
<protein>
    <recommendedName>
        <fullName evidence="6">DivIVA protein</fullName>
    </recommendedName>
</protein>
<dbReference type="AlphaFoldDB" id="A0A2I1U0N1"/>
<evidence type="ECO:0000313" key="4">
    <source>
        <dbReference type="Proteomes" id="UP000234902"/>
    </source>
</evidence>
<organism evidence="3 4">
    <name type="scientific">Streptococcus mitis</name>
    <dbReference type="NCBI Taxonomy" id="28037"/>
    <lineage>
        <taxon>Bacteria</taxon>
        <taxon>Bacillati</taxon>
        <taxon>Bacillota</taxon>
        <taxon>Bacilli</taxon>
        <taxon>Lactobacillales</taxon>
        <taxon>Streptococcaceae</taxon>
        <taxon>Streptococcus</taxon>
        <taxon>Streptococcus mitis group</taxon>
    </lineage>
</organism>
<sequence>MVNIRRSLFGYNKKEVNDVISSLEGDKERLKQELEGKAQMIEELNVQLHGFRSQEEIISEVIIDAKQLSKRLVEEAKQEATELLYNANKTISDEFARFHQSMEILNGIKNRVVAQKEELSKELQDTLRRYKEAFENSETEDFARIKEQIEIDITRAEDVCENSKQVIFLPRLNKSNCIKVEKIEKEN</sequence>
<keyword evidence="1" id="KW-0175">Coiled coil</keyword>
<dbReference type="Pfam" id="PF05103">
    <property type="entry name" value="DivIVA"/>
    <property type="match status" value="1"/>
</dbReference>